<organism evidence="1">
    <name type="scientific">Solanum chacoense</name>
    <name type="common">Chaco potato</name>
    <dbReference type="NCBI Taxonomy" id="4108"/>
    <lineage>
        <taxon>Eukaryota</taxon>
        <taxon>Viridiplantae</taxon>
        <taxon>Streptophyta</taxon>
        <taxon>Embryophyta</taxon>
        <taxon>Tracheophyta</taxon>
        <taxon>Spermatophyta</taxon>
        <taxon>Magnoliopsida</taxon>
        <taxon>eudicotyledons</taxon>
        <taxon>Gunneridae</taxon>
        <taxon>Pentapetalae</taxon>
        <taxon>asterids</taxon>
        <taxon>lamiids</taxon>
        <taxon>Solanales</taxon>
        <taxon>Solanaceae</taxon>
        <taxon>Solanoideae</taxon>
        <taxon>Solaneae</taxon>
        <taxon>Solanum</taxon>
    </lineage>
</organism>
<evidence type="ECO:0000313" key="1">
    <source>
        <dbReference type="EMBL" id="JAP11385.1"/>
    </source>
</evidence>
<dbReference type="EMBL" id="GEDG01031416">
    <property type="protein sequence ID" value="JAP11385.1"/>
    <property type="molecule type" value="Transcribed_RNA"/>
</dbReference>
<name>A0A0V0GUF0_SOLCH</name>
<proteinExistence type="predicted"/>
<accession>A0A0V0GUF0</accession>
<feature type="non-terminal residue" evidence="1">
    <location>
        <position position="84"/>
    </location>
</feature>
<sequence length="84" mass="9744">MFQCKYKEFVPDLKIFPRLHRGNRCYNTGPKDLTGKKIEVTKNQKILRNSITYISVGAPPILNISGSPNIWWKYEKFLVSSRGL</sequence>
<protein>
    <submittedName>
        <fullName evidence="1">Putative ovule protein</fullName>
    </submittedName>
</protein>
<reference evidence="1" key="1">
    <citation type="submission" date="2015-12" db="EMBL/GenBank/DDBJ databases">
        <title>Gene expression during late stages of embryo sac development: a critical building block for successful pollen-pistil interactions.</title>
        <authorList>
            <person name="Liu Y."/>
            <person name="Joly V."/>
            <person name="Sabar M."/>
            <person name="Matton D.P."/>
        </authorList>
    </citation>
    <scope>NUCLEOTIDE SEQUENCE</scope>
</reference>
<dbReference type="AlphaFoldDB" id="A0A0V0GUF0"/>